<sequence>MGESKCLFVKVECDVTVLEERERDRSDRINGSAREQSGRVHNDVVYDFAVDTTTMSAEACAEAIASQLQR</sequence>
<protein>
    <submittedName>
        <fullName evidence="1">Chloramphenicol 3-O phosphotransferase</fullName>
        <ecNumber evidence="1">2.7.1.-</ecNumber>
    </submittedName>
</protein>
<dbReference type="EC" id="2.7.1.-" evidence="1"/>
<dbReference type="InterPro" id="IPR027417">
    <property type="entry name" value="P-loop_NTPase"/>
</dbReference>
<keyword evidence="2" id="KW-1185">Reference proteome</keyword>
<comment type="caution">
    <text evidence="1">The sequence shown here is derived from an EMBL/GenBank/DDBJ whole genome shotgun (WGS) entry which is preliminary data.</text>
</comment>
<name>A0ABN8E401_9VIBR</name>
<accession>A0ABN8E401</accession>
<organism evidence="1 2">
    <name type="scientific">Vibrio marisflavi CECT 7928</name>
    <dbReference type="NCBI Taxonomy" id="634439"/>
    <lineage>
        <taxon>Bacteria</taxon>
        <taxon>Pseudomonadati</taxon>
        <taxon>Pseudomonadota</taxon>
        <taxon>Gammaproteobacteria</taxon>
        <taxon>Vibrionales</taxon>
        <taxon>Vibrionaceae</taxon>
        <taxon>Vibrio</taxon>
    </lineage>
</organism>
<reference evidence="1" key="1">
    <citation type="submission" date="2021-11" db="EMBL/GenBank/DDBJ databases">
        <authorList>
            <person name="Rodrigo-Torres L."/>
            <person name="Arahal R. D."/>
            <person name="Lucena T."/>
        </authorList>
    </citation>
    <scope>NUCLEOTIDE SEQUENCE</scope>
    <source>
        <strain evidence="1">CECT 7928</strain>
    </source>
</reference>
<evidence type="ECO:0000313" key="1">
    <source>
        <dbReference type="EMBL" id="CAH0536643.1"/>
    </source>
</evidence>
<gene>
    <name evidence="1" type="ORF">VMF7928_00597</name>
</gene>
<dbReference type="Proteomes" id="UP000838748">
    <property type="component" value="Unassembled WGS sequence"/>
</dbReference>
<proteinExistence type="predicted"/>
<dbReference type="Gene3D" id="3.40.50.300">
    <property type="entry name" value="P-loop containing nucleotide triphosphate hydrolases"/>
    <property type="match status" value="1"/>
</dbReference>
<evidence type="ECO:0000313" key="2">
    <source>
        <dbReference type="Proteomes" id="UP000838748"/>
    </source>
</evidence>
<dbReference type="GO" id="GO:0016740">
    <property type="term" value="F:transferase activity"/>
    <property type="evidence" value="ECO:0007669"/>
    <property type="project" value="UniProtKB-KW"/>
</dbReference>
<dbReference type="Pfam" id="PF07931">
    <property type="entry name" value="CPT"/>
    <property type="match status" value="1"/>
</dbReference>
<dbReference type="EMBL" id="CAKLDM010000001">
    <property type="protein sequence ID" value="CAH0536643.1"/>
    <property type="molecule type" value="Genomic_DNA"/>
</dbReference>
<keyword evidence="1" id="KW-0808">Transferase</keyword>